<evidence type="ECO:0000313" key="3">
    <source>
        <dbReference type="Proteomes" id="UP001209540"/>
    </source>
</evidence>
<keyword evidence="3" id="KW-1185">Reference proteome</keyword>
<reference evidence="2" key="1">
    <citation type="journal article" date="2022" name="IScience">
        <title>Evolution of zygomycete secretomes and the origins of terrestrial fungal ecologies.</title>
        <authorList>
            <person name="Chang Y."/>
            <person name="Wang Y."/>
            <person name="Mondo S."/>
            <person name="Ahrendt S."/>
            <person name="Andreopoulos W."/>
            <person name="Barry K."/>
            <person name="Beard J."/>
            <person name="Benny G.L."/>
            <person name="Blankenship S."/>
            <person name="Bonito G."/>
            <person name="Cuomo C."/>
            <person name="Desiro A."/>
            <person name="Gervers K.A."/>
            <person name="Hundley H."/>
            <person name="Kuo A."/>
            <person name="LaButti K."/>
            <person name="Lang B.F."/>
            <person name="Lipzen A."/>
            <person name="O'Donnell K."/>
            <person name="Pangilinan J."/>
            <person name="Reynolds N."/>
            <person name="Sandor L."/>
            <person name="Smith M.E."/>
            <person name="Tsang A."/>
            <person name="Grigoriev I.V."/>
            <person name="Stajich J.E."/>
            <person name="Spatafora J.W."/>
        </authorList>
    </citation>
    <scope>NUCLEOTIDE SEQUENCE</scope>
    <source>
        <strain evidence="2">RSA 2281</strain>
    </source>
</reference>
<dbReference type="AlphaFoldDB" id="A0AAD5PAJ2"/>
<proteinExistence type="predicted"/>
<protein>
    <submittedName>
        <fullName evidence="2">Uncharacterized protein</fullName>
    </submittedName>
</protein>
<organism evidence="2 3">
    <name type="scientific">Phascolomyces articulosus</name>
    <dbReference type="NCBI Taxonomy" id="60185"/>
    <lineage>
        <taxon>Eukaryota</taxon>
        <taxon>Fungi</taxon>
        <taxon>Fungi incertae sedis</taxon>
        <taxon>Mucoromycota</taxon>
        <taxon>Mucoromycotina</taxon>
        <taxon>Mucoromycetes</taxon>
        <taxon>Mucorales</taxon>
        <taxon>Lichtheimiaceae</taxon>
        <taxon>Phascolomyces</taxon>
    </lineage>
</organism>
<name>A0AAD5PAJ2_9FUNG</name>
<feature type="transmembrane region" description="Helical" evidence="1">
    <location>
        <begin position="18"/>
        <end position="38"/>
    </location>
</feature>
<feature type="transmembrane region" description="Helical" evidence="1">
    <location>
        <begin position="50"/>
        <end position="72"/>
    </location>
</feature>
<comment type="caution">
    <text evidence="2">The sequence shown here is derived from an EMBL/GenBank/DDBJ whole genome shotgun (WGS) entry which is preliminary data.</text>
</comment>
<dbReference type="EMBL" id="JAIXMP010000028">
    <property type="protein sequence ID" value="KAI9252343.1"/>
    <property type="molecule type" value="Genomic_DNA"/>
</dbReference>
<evidence type="ECO:0000313" key="2">
    <source>
        <dbReference type="EMBL" id="KAI9252343.1"/>
    </source>
</evidence>
<sequence length="157" mass="18522">MDIHNDYDILRVLDKKRFTFVCIIKNETLNMILCNFFYGYIVTKQRFVRFILTEVFSASVYFMLFQFHLALIPNVEDHDFTVSSRLHYLLEENECTPTQQGMLMLQKIIEDIIVSAEVLYMVLVSLYVIQLNTLKNDCVVLEHYASTHQPLKTIDLL</sequence>
<feature type="transmembrane region" description="Helical" evidence="1">
    <location>
        <begin position="112"/>
        <end position="129"/>
    </location>
</feature>
<keyword evidence="1" id="KW-1133">Transmembrane helix</keyword>
<keyword evidence="1" id="KW-0812">Transmembrane</keyword>
<evidence type="ECO:0000256" key="1">
    <source>
        <dbReference type="SAM" id="Phobius"/>
    </source>
</evidence>
<keyword evidence="1" id="KW-0472">Membrane</keyword>
<dbReference type="Proteomes" id="UP001209540">
    <property type="component" value="Unassembled WGS sequence"/>
</dbReference>
<gene>
    <name evidence="2" type="ORF">BDA99DRAFT_587781</name>
</gene>
<accession>A0AAD5PAJ2</accession>
<reference evidence="2" key="2">
    <citation type="submission" date="2023-02" db="EMBL/GenBank/DDBJ databases">
        <authorList>
            <consortium name="DOE Joint Genome Institute"/>
            <person name="Mondo S.J."/>
            <person name="Chang Y."/>
            <person name="Wang Y."/>
            <person name="Ahrendt S."/>
            <person name="Andreopoulos W."/>
            <person name="Barry K."/>
            <person name="Beard J."/>
            <person name="Benny G.L."/>
            <person name="Blankenship S."/>
            <person name="Bonito G."/>
            <person name="Cuomo C."/>
            <person name="Desiro A."/>
            <person name="Gervers K.A."/>
            <person name="Hundley H."/>
            <person name="Kuo A."/>
            <person name="LaButti K."/>
            <person name="Lang B.F."/>
            <person name="Lipzen A."/>
            <person name="O'Donnell K."/>
            <person name="Pangilinan J."/>
            <person name="Reynolds N."/>
            <person name="Sandor L."/>
            <person name="Smith M.W."/>
            <person name="Tsang A."/>
            <person name="Grigoriev I.V."/>
            <person name="Stajich J.E."/>
            <person name="Spatafora J.W."/>
        </authorList>
    </citation>
    <scope>NUCLEOTIDE SEQUENCE</scope>
    <source>
        <strain evidence="2">RSA 2281</strain>
    </source>
</reference>